<sequence length="545" mass="61441">MADVAFGAITALKEVYLVSKFIAKTARSAARHRTERSAILSELEYEHLYIRSFGLLFFQRNGVLVSNSDLNREWVEKIAWVLNELRLAFGDYTRLAAEQDAEYQQSSPFLNGPDIHGQIDFEADSALSQDDHDSSGTVTPADGKKPRKFSDLDWRWALRDKRKLQQVLAGSQKWTSKLKELVQLSMAVNPRFTPLSASPLSDSSINMNEDALQLLGLSTHMRLRQINLDPRTTAQPVELDSNTTLELPTQLTTLSLAQMIENDNICDVLVEVKEVAEQVQVEEEDRVRQLAQLLRLSGTSDLSTLPFRGYSNHGSENKYIFVYDFPDGVQKTAPTTLLETVSRPREVLPGLSLPLRFKIAQSIANSLAALHADKWVHKSFRSGSIVFFKDSDSNVDYSSPYLVNFEYSRAASAATAWTSDEDVMKNLYRHPDRQRPPQRSFNQIHDLYALGIVLLEIGTWSPISAIRHRLQERLGQNTFLSPENLAECYTEIASRDLPHTMGPSYAEAVATCLRGQFSVPVTDPDFALRVYDLVLRKLDISSLLQ</sequence>
<name>A0ABR3TE06_9PEZI</name>
<keyword evidence="4" id="KW-1185">Reference proteome</keyword>
<dbReference type="Pfam" id="PF24476">
    <property type="entry name" value="DUF7580"/>
    <property type="match status" value="1"/>
</dbReference>
<dbReference type="InterPro" id="IPR000719">
    <property type="entry name" value="Prot_kinase_dom"/>
</dbReference>
<feature type="region of interest" description="Disordered" evidence="1">
    <location>
        <begin position="127"/>
        <end position="146"/>
    </location>
</feature>
<dbReference type="PANTHER" id="PTHR37542:SF1">
    <property type="entry name" value="PRION-INHIBITION AND PROPAGATION HELO DOMAIN-CONTAINING PROTEIN"/>
    <property type="match status" value="1"/>
</dbReference>
<feature type="domain" description="Protein kinase" evidence="2">
    <location>
        <begin position="245"/>
        <end position="545"/>
    </location>
</feature>
<dbReference type="EMBL" id="JAJVDC020000002">
    <property type="protein sequence ID" value="KAL1637768.1"/>
    <property type="molecule type" value="Genomic_DNA"/>
</dbReference>
<evidence type="ECO:0000256" key="1">
    <source>
        <dbReference type="SAM" id="MobiDB-lite"/>
    </source>
</evidence>
<dbReference type="Gene3D" id="1.10.510.10">
    <property type="entry name" value="Transferase(Phosphotransferase) domain 1"/>
    <property type="match status" value="1"/>
</dbReference>
<dbReference type="InterPro" id="IPR011009">
    <property type="entry name" value="Kinase-like_dom_sf"/>
</dbReference>
<dbReference type="PROSITE" id="PS50011">
    <property type="entry name" value="PROTEIN_KINASE_DOM"/>
    <property type="match status" value="1"/>
</dbReference>
<evidence type="ECO:0000313" key="4">
    <source>
        <dbReference type="Proteomes" id="UP001521116"/>
    </source>
</evidence>
<organism evidence="3 4">
    <name type="scientific">Neofusicoccum ribis</name>
    <dbReference type="NCBI Taxonomy" id="45134"/>
    <lineage>
        <taxon>Eukaryota</taxon>
        <taxon>Fungi</taxon>
        <taxon>Dikarya</taxon>
        <taxon>Ascomycota</taxon>
        <taxon>Pezizomycotina</taxon>
        <taxon>Dothideomycetes</taxon>
        <taxon>Dothideomycetes incertae sedis</taxon>
        <taxon>Botryosphaeriales</taxon>
        <taxon>Botryosphaeriaceae</taxon>
        <taxon>Neofusicoccum</taxon>
    </lineage>
</organism>
<evidence type="ECO:0000259" key="2">
    <source>
        <dbReference type="PROSITE" id="PS50011"/>
    </source>
</evidence>
<evidence type="ECO:0000313" key="3">
    <source>
        <dbReference type="EMBL" id="KAL1637768.1"/>
    </source>
</evidence>
<protein>
    <recommendedName>
        <fullName evidence="2">Protein kinase domain-containing protein</fullName>
    </recommendedName>
</protein>
<dbReference type="Proteomes" id="UP001521116">
    <property type="component" value="Unassembled WGS sequence"/>
</dbReference>
<comment type="caution">
    <text evidence="3">The sequence shown here is derived from an EMBL/GenBank/DDBJ whole genome shotgun (WGS) entry which is preliminary data.</text>
</comment>
<gene>
    <name evidence="3" type="ORF">SLS56_000323</name>
</gene>
<reference evidence="3 4" key="1">
    <citation type="submission" date="2024-02" db="EMBL/GenBank/DDBJ databases">
        <title>De novo assembly and annotation of 12 fungi associated with fruit tree decline syndrome in Ontario, Canada.</title>
        <authorList>
            <person name="Sulman M."/>
            <person name="Ellouze W."/>
            <person name="Ilyukhin E."/>
        </authorList>
    </citation>
    <scope>NUCLEOTIDE SEQUENCE [LARGE SCALE GENOMIC DNA]</scope>
    <source>
        <strain evidence="3 4">M1-105</strain>
    </source>
</reference>
<proteinExistence type="predicted"/>
<dbReference type="SUPFAM" id="SSF56112">
    <property type="entry name" value="Protein kinase-like (PK-like)"/>
    <property type="match status" value="1"/>
</dbReference>
<accession>A0ABR3TE06</accession>
<dbReference type="PANTHER" id="PTHR37542">
    <property type="entry name" value="HELO DOMAIN-CONTAINING PROTEIN-RELATED"/>
    <property type="match status" value="1"/>
</dbReference>
<dbReference type="InterPro" id="IPR056002">
    <property type="entry name" value="DUF7580"/>
</dbReference>